<reference evidence="2 4" key="3">
    <citation type="submission" date="2019-06" db="EMBL/GenBank/DDBJ databases">
        <authorList>
            <person name="Bower L."/>
            <person name="Leinonen R."/>
        </authorList>
    </citation>
    <scope>NUCLEOTIDE SEQUENCE [LARGE SCALE GENOMIC DNA]</scope>
</reference>
<gene>
    <name evidence="1" type="primary">g109</name>
</gene>
<dbReference type="KEGG" id="vg:40100527"/>
<organism evidence="1 3">
    <name type="scientific">Yersinia phage fHe-Yen9-04</name>
    <dbReference type="NCBI Taxonomy" id="2052742"/>
    <lineage>
        <taxon>Viruses</taxon>
        <taxon>Duplodnaviria</taxon>
        <taxon>Heunggongvirae</taxon>
        <taxon>Uroviricota</taxon>
        <taxon>Caudoviricetes</taxon>
        <taxon>Eneladusvirus</taxon>
        <taxon>Eneladusvirus Yen904</taxon>
    </lineage>
</organism>
<dbReference type="EMBL" id="LR596615">
    <property type="protein sequence ID" value="VUE36155.1"/>
    <property type="molecule type" value="Genomic_DNA"/>
</dbReference>
<dbReference type="Proteomes" id="UP000317227">
    <property type="component" value="Segment"/>
</dbReference>
<evidence type="ECO:0000313" key="3">
    <source>
        <dbReference type="Proteomes" id="UP000240931"/>
    </source>
</evidence>
<protein>
    <submittedName>
        <fullName evidence="1">Uncharacterized protein</fullName>
    </submittedName>
</protein>
<accession>A0A2C9CXB2</accession>
<dbReference type="GeneID" id="40100527"/>
<evidence type="ECO:0000313" key="2">
    <source>
        <dbReference type="EMBL" id="VUE36155.1"/>
    </source>
</evidence>
<dbReference type="EMBL" id="LT960551">
    <property type="protein sequence ID" value="SOK58386.1"/>
    <property type="molecule type" value="Genomic_DNA"/>
</dbReference>
<reference evidence="1" key="2">
    <citation type="submission" date="2017-10" db="EMBL/GenBank/DDBJ databases">
        <authorList>
            <person name="Banno H."/>
            <person name="Chua N.-H."/>
        </authorList>
    </citation>
    <scope>NUCLEOTIDE SEQUENCE [LARGE SCALE GENOMIC DNA]</scope>
</reference>
<proteinExistence type="predicted"/>
<dbReference type="OrthoDB" id="32377at10239"/>
<evidence type="ECO:0000313" key="1">
    <source>
        <dbReference type="EMBL" id="SOK58386.1"/>
    </source>
</evidence>
<name>A0A2C9CXB2_9CAUD</name>
<dbReference type="RefSeq" id="YP_009623719.1">
    <property type="nucleotide sequence ID" value="NC_042116.1"/>
</dbReference>
<reference evidence="3" key="1">
    <citation type="submission" date="2017-10" db="EMBL/GenBank/DDBJ databases">
        <authorList>
            <person name="Skurnik M."/>
        </authorList>
    </citation>
    <scope>NUCLEOTIDE SEQUENCE [LARGE SCALE GENOMIC DNA]</scope>
</reference>
<keyword evidence="3" id="KW-1185">Reference proteome</keyword>
<dbReference type="Proteomes" id="UP000240931">
    <property type="component" value="Segment"/>
</dbReference>
<sequence length="144" mass="15938">MEIYLTGIVLKLDEANLNGRIYSLKDVEKSILNLQNTIIHGNLLSEIDPLERTATINLDNVGAIVEKLEIVDNNLVSTVRVLPTVRGQQLTRVLENNGNVFLSSRGYGTIDIDGNIADFKLITVDILPAHACDDPDKICRIDIK</sequence>
<evidence type="ECO:0000313" key="4">
    <source>
        <dbReference type="Proteomes" id="UP000317227"/>
    </source>
</evidence>